<proteinExistence type="inferred from homology"/>
<comment type="similarity">
    <text evidence="1 4">Belongs to the glycosyl hydrolase 17 family.</text>
</comment>
<feature type="chain" id="PRO_5044833642" description="Beta-1,3-glucanase" evidence="6">
    <location>
        <begin position="30"/>
        <end position="339"/>
    </location>
</feature>
<evidence type="ECO:0000256" key="5">
    <source>
        <dbReference type="RuleBase" id="RU004336"/>
    </source>
</evidence>
<dbReference type="Proteomes" id="UP001497457">
    <property type="component" value="Chromosome 17b"/>
</dbReference>
<evidence type="ECO:0000256" key="6">
    <source>
        <dbReference type="SAM" id="SignalP"/>
    </source>
</evidence>
<evidence type="ECO:0000256" key="1">
    <source>
        <dbReference type="ARBA" id="ARBA00008773"/>
    </source>
</evidence>
<dbReference type="Pfam" id="PF00332">
    <property type="entry name" value="Glyco_hydro_17"/>
    <property type="match status" value="1"/>
</dbReference>
<evidence type="ECO:0000313" key="8">
    <source>
        <dbReference type="Proteomes" id="UP001497457"/>
    </source>
</evidence>
<evidence type="ECO:0000256" key="2">
    <source>
        <dbReference type="ARBA" id="ARBA00022801"/>
    </source>
</evidence>
<accession>A0ABC8YLW2</accession>
<protein>
    <recommendedName>
        <fullName evidence="9">Beta-1,3-glucanase</fullName>
    </recommendedName>
</protein>
<dbReference type="FunFam" id="3.20.20.80:FF:000010">
    <property type="entry name" value="glucan endo-1,3-beta-glucosidase, basic"/>
    <property type="match status" value="1"/>
</dbReference>
<organism evidence="7 8">
    <name type="scientific">Urochloa decumbens</name>
    <dbReference type="NCBI Taxonomy" id="240449"/>
    <lineage>
        <taxon>Eukaryota</taxon>
        <taxon>Viridiplantae</taxon>
        <taxon>Streptophyta</taxon>
        <taxon>Embryophyta</taxon>
        <taxon>Tracheophyta</taxon>
        <taxon>Spermatophyta</taxon>
        <taxon>Magnoliopsida</taxon>
        <taxon>Liliopsida</taxon>
        <taxon>Poales</taxon>
        <taxon>Poaceae</taxon>
        <taxon>PACMAD clade</taxon>
        <taxon>Panicoideae</taxon>
        <taxon>Panicodae</taxon>
        <taxon>Paniceae</taxon>
        <taxon>Melinidinae</taxon>
        <taxon>Urochloa</taxon>
    </lineage>
</organism>
<evidence type="ECO:0000256" key="4">
    <source>
        <dbReference type="RuleBase" id="RU004335"/>
    </source>
</evidence>
<keyword evidence="8" id="KW-1185">Reference proteome</keyword>
<dbReference type="PROSITE" id="PS00587">
    <property type="entry name" value="GLYCOSYL_HYDROL_F17"/>
    <property type="match status" value="1"/>
</dbReference>
<evidence type="ECO:0008006" key="9">
    <source>
        <dbReference type="Google" id="ProtNLM"/>
    </source>
</evidence>
<gene>
    <name evidence="7" type="ORF">URODEC1_LOCUS35575</name>
</gene>
<dbReference type="InterPro" id="IPR017853">
    <property type="entry name" value="GH"/>
</dbReference>
<dbReference type="InterPro" id="IPR000490">
    <property type="entry name" value="Glyco_hydro_17"/>
</dbReference>
<keyword evidence="3 5" id="KW-0326">Glycosidase</keyword>
<feature type="signal peptide" evidence="6">
    <location>
        <begin position="1"/>
        <end position="29"/>
    </location>
</feature>
<dbReference type="SUPFAM" id="SSF51445">
    <property type="entry name" value="(Trans)glycosidases"/>
    <property type="match status" value="1"/>
</dbReference>
<dbReference type="AlphaFoldDB" id="A0ABC8YLW2"/>
<dbReference type="PANTHER" id="PTHR32227">
    <property type="entry name" value="GLUCAN ENDO-1,3-BETA-GLUCOSIDASE BG1-RELATED-RELATED"/>
    <property type="match status" value="1"/>
</dbReference>
<keyword evidence="6" id="KW-0732">Signal</keyword>
<reference evidence="8" key="1">
    <citation type="submission" date="2024-06" db="EMBL/GenBank/DDBJ databases">
        <authorList>
            <person name="Ryan C."/>
        </authorList>
    </citation>
    <scope>NUCLEOTIDE SEQUENCE [LARGE SCALE GENOMIC DNA]</scope>
</reference>
<dbReference type="EMBL" id="OZ075127">
    <property type="protein sequence ID" value="CAL4945599.1"/>
    <property type="molecule type" value="Genomic_DNA"/>
</dbReference>
<dbReference type="InterPro" id="IPR044965">
    <property type="entry name" value="Glyco_hydro_17_plant"/>
</dbReference>
<sequence>MQGIHGAAPLLAFALLFAVFCSAPMGAQSIGVCYGLVGNDLPPAAAVVQLYKSLRINTMRIYAPDHHVLHALRGSRIGIILGVANEDLPGLAASARTAASWVQSNVRPFYPAVNIRYIAAGNEVQGGATQSILPAMRNLQAALAAAGLAAGIKVSTCVRLDVISNSFPPSAGVFAHPYMADIARFLAAGGAPLLVNVYPYFAYRGDPGNINLNYATFRPGASPVRDAGNGLVYTNLFDAMVDAVVAALEKAGAAGVRVVVSESGWPSAGGFAASVENARAYNQGVIDHVLRGTPKRPGAALETYMFAMFNENQKPGEPTERNFGLLYPNKSPVYPITFR</sequence>
<keyword evidence="2 5" id="KW-0378">Hydrolase</keyword>
<dbReference type="GO" id="GO:0042973">
    <property type="term" value="F:glucan endo-1,3-beta-D-glucosidase activity"/>
    <property type="evidence" value="ECO:0007669"/>
    <property type="project" value="UniProtKB-ARBA"/>
</dbReference>
<evidence type="ECO:0000256" key="3">
    <source>
        <dbReference type="ARBA" id="ARBA00023295"/>
    </source>
</evidence>
<reference evidence="7 8" key="2">
    <citation type="submission" date="2024-10" db="EMBL/GenBank/DDBJ databases">
        <authorList>
            <person name="Ryan C."/>
        </authorList>
    </citation>
    <scope>NUCLEOTIDE SEQUENCE [LARGE SCALE GENOMIC DNA]</scope>
</reference>
<name>A0ABC8YLW2_9POAL</name>
<dbReference type="Gene3D" id="3.20.20.80">
    <property type="entry name" value="Glycosidases"/>
    <property type="match status" value="1"/>
</dbReference>
<evidence type="ECO:0000313" key="7">
    <source>
        <dbReference type="EMBL" id="CAL4945599.1"/>
    </source>
</evidence>